<feature type="binding site" evidence="5 10">
    <location>
        <position position="417"/>
    </location>
    <ligand>
        <name>Zn(2+)</name>
        <dbReference type="ChEBI" id="CHEBI:29105"/>
    </ligand>
</feature>
<proteinExistence type="inferred from homology"/>
<dbReference type="PIRSF" id="PIRSF000099">
    <property type="entry name" value="Histidinol_dh"/>
    <property type="match status" value="1"/>
</dbReference>
<dbReference type="FunFam" id="3.40.50.1980:FF:000001">
    <property type="entry name" value="Histidinol dehydrogenase"/>
    <property type="match status" value="1"/>
</dbReference>
<feature type="binding site" evidence="5 9">
    <location>
        <position position="255"/>
    </location>
    <ligand>
        <name>substrate</name>
    </ligand>
</feature>
<dbReference type="InterPro" id="IPR001692">
    <property type="entry name" value="Histidinol_DH_CS"/>
</dbReference>
<evidence type="ECO:0000256" key="5">
    <source>
        <dbReference type="HAMAP-Rule" id="MF_01024"/>
    </source>
</evidence>
<evidence type="ECO:0000256" key="4">
    <source>
        <dbReference type="ARBA" id="ARBA00023002"/>
    </source>
</evidence>
<keyword evidence="5 8" id="KW-0520">NAD</keyword>
<feature type="binding site" evidence="5 9">
    <location>
        <position position="358"/>
    </location>
    <ligand>
        <name>substrate</name>
    </ligand>
</feature>
<protein>
    <recommendedName>
        <fullName evidence="5">Histidinol dehydrogenase</fullName>
        <shortName evidence="5">HDH</shortName>
        <ecNumber evidence="5">1.1.1.23</ecNumber>
    </recommendedName>
</protein>
<feature type="binding site" evidence="5 9">
    <location>
        <position position="258"/>
    </location>
    <ligand>
        <name>substrate</name>
    </ligand>
</feature>
<evidence type="ECO:0000256" key="10">
    <source>
        <dbReference type="PIRSR" id="PIRSR000099-4"/>
    </source>
</evidence>
<dbReference type="InterPro" id="IPR022695">
    <property type="entry name" value="Histidinol_DH_monofunct"/>
</dbReference>
<feature type="binding site" evidence="5 9">
    <location>
        <position position="233"/>
    </location>
    <ligand>
        <name>substrate</name>
    </ligand>
</feature>
<evidence type="ECO:0000256" key="8">
    <source>
        <dbReference type="PIRSR" id="PIRSR000099-2"/>
    </source>
</evidence>
<evidence type="ECO:0000313" key="13">
    <source>
        <dbReference type="Proteomes" id="UP000231134"/>
    </source>
</evidence>
<dbReference type="PANTHER" id="PTHR21256:SF2">
    <property type="entry name" value="HISTIDINE BIOSYNTHESIS TRIFUNCTIONAL PROTEIN"/>
    <property type="match status" value="1"/>
</dbReference>
<feature type="active site" description="Proton acceptor" evidence="5 7">
    <location>
        <position position="324"/>
    </location>
</feature>
<comment type="caution">
    <text evidence="12">The sequence shown here is derived from an EMBL/GenBank/DDBJ whole genome shotgun (WGS) entry which is preliminary data.</text>
</comment>
<keyword evidence="5" id="KW-0028">Amino-acid biosynthesis</keyword>
<keyword evidence="4 5" id="KW-0560">Oxidoreductase</keyword>
<evidence type="ECO:0000256" key="7">
    <source>
        <dbReference type="PIRSR" id="PIRSR000099-1"/>
    </source>
</evidence>
<feature type="binding site" evidence="5 9">
    <location>
        <position position="412"/>
    </location>
    <ligand>
        <name>substrate</name>
    </ligand>
</feature>
<keyword evidence="13" id="KW-1185">Reference proteome</keyword>
<comment type="catalytic activity">
    <reaction evidence="5">
        <text>L-histidinol + 2 NAD(+) + H2O = L-histidine + 2 NADH + 3 H(+)</text>
        <dbReference type="Rhea" id="RHEA:20641"/>
        <dbReference type="ChEBI" id="CHEBI:15377"/>
        <dbReference type="ChEBI" id="CHEBI:15378"/>
        <dbReference type="ChEBI" id="CHEBI:57540"/>
        <dbReference type="ChEBI" id="CHEBI:57595"/>
        <dbReference type="ChEBI" id="CHEBI:57699"/>
        <dbReference type="ChEBI" id="CHEBI:57945"/>
        <dbReference type="EC" id="1.1.1.23"/>
    </reaction>
</comment>
<dbReference type="GO" id="GO:0005829">
    <property type="term" value="C:cytosol"/>
    <property type="evidence" value="ECO:0007669"/>
    <property type="project" value="TreeGrafter"/>
</dbReference>
<dbReference type="GO" id="GO:0051287">
    <property type="term" value="F:NAD binding"/>
    <property type="evidence" value="ECO:0007669"/>
    <property type="project" value="InterPro"/>
</dbReference>
<comment type="pathway">
    <text evidence="5">Amino-acid biosynthesis; L-histidine biosynthesis; L-histidine from 5-phospho-alpha-D-ribose 1-diphosphate: step 9/9.</text>
</comment>
<keyword evidence="3 5" id="KW-0862">Zinc</keyword>
<dbReference type="InterPro" id="IPR016161">
    <property type="entry name" value="Ald_DH/histidinol_DH"/>
</dbReference>
<dbReference type="SUPFAM" id="SSF53720">
    <property type="entry name" value="ALDH-like"/>
    <property type="match status" value="1"/>
</dbReference>
<comment type="function">
    <text evidence="5">Catalyzes the sequential NAD-dependent oxidations of L-histidinol to L-histidinaldehyde and then to L-histidine.</text>
</comment>
<dbReference type="EMBL" id="PGEX01000001">
    <property type="protein sequence ID" value="PJJ42539.1"/>
    <property type="molecule type" value="Genomic_DNA"/>
</dbReference>
<evidence type="ECO:0000256" key="6">
    <source>
        <dbReference type="PIRNR" id="PIRNR000099"/>
    </source>
</evidence>
<feature type="binding site" evidence="5 9">
    <location>
        <position position="325"/>
    </location>
    <ligand>
        <name>substrate</name>
    </ligand>
</feature>
<dbReference type="GO" id="GO:0000105">
    <property type="term" value="P:L-histidine biosynthetic process"/>
    <property type="evidence" value="ECO:0007669"/>
    <property type="project" value="UniProtKB-UniRule"/>
</dbReference>
<comment type="cofactor">
    <cofactor evidence="5 10">
        <name>Zn(2+)</name>
        <dbReference type="ChEBI" id="CHEBI:29105"/>
    </cofactor>
    <text evidence="5 10">Binds 1 zinc ion per subunit.</text>
</comment>
<reference evidence="12 13" key="1">
    <citation type="submission" date="2017-11" db="EMBL/GenBank/DDBJ databases">
        <title>Animal gut microbial communities from fecal samples from Wisconsin, USA.</title>
        <authorList>
            <person name="Neumann A."/>
        </authorList>
    </citation>
    <scope>NUCLEOTIDE SEQUENCE [LARGE SCALE GENOMIC DNA]</scope>
    <source>
        <strain evidence="12 13">UWS3</strain>
    </source>
</reference>
<dbReference type="RefSeq" id="WP_100426391.1">
    <property type="nucleotide sequence ID" value="NZ_PGEX01000001.1"/>
</dbReference>
<feature type="binding site" evidence="5 8">
    <location>
        <position position="187"/>
    </location>
    <ligand>
        <name>NAD(+)</name>
        <dbReference type="ChEBI" id="CHEBI:57540"/>
    </ligand>
</feature>
<dbReference type="EC" id="1.1.1.23" evidence="5"/>
<keyword evidence="5" id="KW-0368">Histidine biosynthesis</keyword>
<accession>A0A2M9AA02</accession>
<feature type="binding site" evidence="5 9">
    <location>
        <position position="417"/>
    </location>
    <ligand>
        <name>substrate</name>
    </ligand>
</feature>
<dbReference type="CDD" id="cd06572">
    <property type="entry name" value="Histidinol_dh"/>
    <property type="match status" value="1"/>
</dbReference>
<feature type="binding site" evidence="5 10">
    <location>
        <position position="255"/>
    </location>
    <ligand>
        <name>Zn(2+)</name>
        <dbReference type="ChEBI" id="CHEBI:29105"/>
    </ligand>
</feature>
<evidence type="ECO:0000256" key="2">
    <source>
        <dbReference type="ARBA" id="ARBA00022723"/>
    </source>
</evidence>
<dbReference type="GO" id="GO:0008270">
    <property type="term" value="F:zinc ion binding"/>
    <property type="evidence" value="ECO:0007669"/>
    <property type="project" value="UniProtKB-UniRule"/>
</dbReference>
<feature type="binding site" evidence="5 10">
    <location>
        <position position="358"/>
    </location>
    <ligand>
        <name>Zn(2+)</name>
        <dbReference type="ChEBI" id="CHEBI:29105"/>
    </ligand>
</feature>
<sequence length="425" mass="46018">MKIIKVKQKSKEVERICARGVAPTEEIHQKVKQILEDVRKGGLSKAVEYAQKFDGLKGKSLAVSEKTIEKLADKVPETLAKGLRQAIKNAMEFHKHELKDLNGFSFKGKDGEVLGQRIRPMHRVGLYVPGGAAVYPSTVIMNAVPALVAGVDEVVVTTPAKDGIHPSVAFVLRELGITEVYHIGGAQAVALLAYGAKGIEPVDKIVGPGNVFAAIAKKEVFGTVDIDMIAGPSEILVMADKTADPDFVAADLMSQAEHGSGFEAAICITDNMDMAKMISACVDEQVENSPKRELLEKVLDHFGRILVVDNWFDGVAIANRIAPEHLEIMTCEAEELSKSILNAGAVFIGPWSSEPVGDYFAGPDHVLPTNGTARFSSPLGVYDFVKRMSVIHYSQKAIQKHGKAIAEMATTEGFYHHAQAVLKRL</sequence>
<dbReference type="AlphaFoldDB" id="A0A2M9AA02"/>
<dbReference type="PRINTS" id="PR00083">
    <property type="entry name" value="HOLDHDRGNASE"/>
</dbReference>
<evidence type="ECO:0000256" key="11">
    <source>
        <dbReference type="RuleBase" id="RU004175"/>
    </source>
</evidence>
<name>A0A2M9AA02_9BACT</name>
<dbReference type="UniPathway" id="UPA00031">
    <property type="reaction ID" value="UER00014"/>
</dbReference>
<dbReference type="Gene3D" id="1.20.5.1300">
    <property type="match status" value="1"/>
</dbReference>
<evidence type="ECO:0000256" key="1">
    <source>
        <dbReference type="ARBA" id="ARBA00010178"/>
    </source>
</evidence>
<evidence type="ECO:0000313" key="12">
    <source>
        <dbReference type="EMBL" id="PJJ42539.1"/>
    </source>
</evidence>
<organism evidence="12 13">
    <name type="scientific">Hallerella succinigenes</name>
    <dbReference type="NCBI Taxonomy" id="1896222"/>
    <lineage>
        <taxon>Bacteria</taxon>
        <taxon>Pseudomonadati</taxon>
        <taxon>Fibrobacterota</taxon>
        <taxon>Fibrobacteria</taxon>
        <taxon>Fibrobacterales</taxon>
        <taxon>Fibrobacteraceae</taxon>
        <taxon>Hallerella</taxon>
    </lineage>
</organism>
<feature type="active site" description="Proton acceptor" evidence="5 7">
    <location>
        <position position="325"/>
    </location>
</feature>
<dbReference type="GO" id="GO:0004399">
    <property type="term" value="F:histidinol dehydrogenase activity"/>
    <property type="evidence" value="ECO:0007669"/>
    <property type="project" value="UniProtKB-UniRule"/>
</dbReference>
<dbReference type="Proteomes" id="UP000231134">
    <property type="component" value="Unassembled WGS sequence"/>
</dbReference>
<dbReference type="NCBIfam" id="TIGR00069">
    <property type="entry name" value="hisD"/>
    <property type="match status" value="1"/>
</dbReference>
<dbReference type="HAMAP" id="MF_01024">
    <property type="entry name" value="HisD"/>
    <property type="match status" value="1"/>
</dbReference>
<dbReference type="Pfam" id="PF00815">
    <property type="entry name" value="Histidinol_dh"/>
    <property type="match status" value="1"/>
</dbReference>
<evidence type="ECO:0000256" key="3">
    <source>
        <dbReference type="ARBA" id="ARBA00022833"/>
    </source>
</evidence>
<dbReference type="PANTHER" id="PTHR21256">
    <property type="entry name" value="HISTIDINOL DEHYDROGENASE HDH"/>
    <property type="match status" value="1"/>
</dbReference>
<gene>
    <name evidence="5" type="primary">hisD</name>
    <name evidence="12" type="ORF">BGX16_2571</name>
</gene>
<dbReference type="InterPro" id="IPR012131">
    <property type="entry name" value="Hstdl_DH"/>
</dbReference>
<dbReference type="OrthoDB" id="9805269at2"/>
<feature type="binding site" evidence="5 8">
    <location>
        <position position="210"/>
    </location>
    <ligand>
        <name>NAD(+)</name>
        <dbReference type="ChEBI" id="CHEBI:57540"/>
    </ligand>
</feature>
<evidence type="ECO:0000256" key="9">
    <source>
        <dbReference type="PIRSR" id="PIRSR000099-3"/>
    </source>
</evidence>
<feature type="binding site" evidence="5 10">
    <location>
        <position position="258"/>
    </location>
    <ligand>
        <name>Zn(2+)</name>
        <dbReference type="ChEBI" id="CHEBI:29105"/>
    </ligand>
</feature>
<dbReference type="Gene3D" id="3.40.50.1980">
    <property type="entry name" value="Nitrogenase molybdenum iron protein domain"/>
    <property type="match status" value="2"/>
</dbReference>
<feature type="binding site" evidence="5 8">
    <location>
        <position position="127"/>
    </location>
    <ligand>
        <name>NAD(+)</name>
        <dbReference type="ChEBI" id="CHEBI:57540"/>
    </ligand>
</feature>
<dbReference type="PROSITE" id="PS00611">
    <property type="entry name" value="HISOL_DEHYDROGENASE"/>
    <property type="match status" value="1"/>
</dbReference>
<comment type="similarity">
    <text evidence="1 5 6 11">Belongs to the histidinol dehydrogenase family.</text>
</comment>
<keyword evidence="2 5" id="KW-0479">Metal-binding</keyword>